<dbReference type="SUPFAM" id="SSF53822">
    <property type="entry name" value="Periplasmic binding protein-like I"/>
    <property type="match status" value="1"/>
</dbReference>
<dbReference type="InterPro" id="IPR046335">
    <property type="entry name" value="LacI/GalR-like_sensor"/>
</dbReference>
<keyword evidence="1" id="KW-0805">Transcription regulation</keyword>
<dbReference type="PROSITE" id="PS50932">
    <property type="entry name" value="HTH_LACI_2"/>
    <property type="match status" value="1"/>
</dbReference>
<dbReference type="Pfam" id="PF00356">
    <property type="entry name" value="LacI"/>
    <property type="match status" value="1"/>
</dbReference>
<feature type="region of interest" description="Disordered" evidence="4">
    <location>
        <begin position="319"/>
        <end position="363"/>
    </location>
</feature>
<dbReference type="Gene3D" id="3.40.50.2300">
    <property type="match status" value="2"/>
</dbReference>
<evidence type="ECO:0000256" key="1">
    <source>
        <dbReference type="ARBA" id="ARBA00023015"/>
    </source>
</evidence>
<dbReference type="PANTHER" id="PTHR30146:SF109">
    <property type="entry name" value="HTH-TYPE TRANSCRIPTIONAL REGULATOR GALS"/>
    <property type="match status" value="1"/>
</dbReference>
<dbReference type="Pfam" id="PF13377">
    <property type="entry name" value="Peripla_BP_3"/>
    <property type="match status" value="1"/>
</dbReference>
<evidence type="ECO:0000313" key="7">
    <source>
        <dbReference type="Proteomes" id="UP000483293"/>
    </source>
</evidence>
<dbReference type="GO" id="GO:0000976">
    <property type="term" value="F:transcription cis-regulatory region binding"/>
    <property type="evidence" value="ECO:0007669"/>
    <property type="project" value="TreeGrafter"/>
</dbReference>
<dbReference type="GO" id="GO:0003700">
    <property type="term" value="F:DNA-binding transcription factor activity"/>
    <property type="evidence" value="ECO:0007669"/>
    <property type="project" value="TreeGrafter"/>
</dbReference>
<evidence type="ECO:0000256" key="2">
    <source>
        <dbReference type="ARBA" id="ARBA00023125"/>
    </source>
</evidence>
<keyword evidence="3" id="KW-0804">Transcription</keyword>
<accession>A0A6L9SU66</accession>
<evidence type="ECO:0000256" key="3">
    <source>
        <dbReference type="ARBA" id="ARBA00023163"/>
    </source>
</evidence>
<dbReference type="PANTHER" id="PTHR30146">
    <property type="entry name" value="LACI-RELATED TRANSCRIPTIONAL REPRESSOR"/>
    <property type="match status" value="1"/>
</dbReference>
<dbReference type="Gene3D" id="1.10.260.40">
    <property type="entry name" value="lambda repressor-like DNA-binding domains"/>
    <property type="match status" value="1"/>
</dbReference>
<sequence length="363" mass="38988">MAQEARTKSVERKAASIKDVARFAGVSISTVSRYLNDGPHLSEQKRIAIEQAIDVLNYRPNAIARALVSSEFSSIAVVACDISLYGPMQLLEGIEMEARKRGYLVSITLLDDDVVKAKETVDALLRNNPVGCILLDVARTSSLHSLVGYIEKRVPTSVINEAADDNNAKSLIIGSYQGGYQITKYLLGLGHRTVWHVSIPENGNEYTRQFGWRQALEDVGAFVPEPISTTWDVSKAEAIGRSLAAMADVTAVFAGNDEIAAGVIRGIVRSGKRVPEDISVAGFDGNPISSLTVPSITTWRQDFQRLGRLSVEKLLAGHRGDAQSGGGADDPDSVGDVSGDVFAGGDVSEHLVIRESTAPPREA</sequence>
<name>A0A6L9SU66_9BIFI</name>
<keyword evidence="2 6" id="KW-0238">DNA-binding</keyword>
<protein>
    <submittedName>
        <fullName evidence="6">LacI family DNA-binding transcriptional regulator</fullName>
    </submittedName>
</protein>
<dbReference type="InterPro" id="IPR028082">
    <property type="entry name" value="Peripla_BP_I"/>
</dbReference>
<gene>
    <name evidence="6" type="ORF">GFD21_07395</name>
</gene>
<dbReference type="InterPro" id="IPR000843">
    <property type="entry name" value="HTH_LacI"/>
</dbReference>
<comment type="caution">
    <text evidence="6">The sequence shown here is derived from an EMBL/GenBank/DDBJ whole genome shotgun (WGS) entry which is preliminary data.</text>
</comment>
<dbReference type="CDD" id="cd01392">
    <property type="entry name" value="HTH_LacI"/>
    <property type="match status" value="1"/>
</dbReference>
<evidence type="ECO:0000313" key="6">
    <source>
        <dbReference type="EMBL" id="NEG55585.1"/>
    </source>
</evidence>
<feature type="domain" description="HTH lacI-type" evidence="5">
    <location>
        <begin position="15"/>
        <end position="69"/>
    </location>
</feature>
<keyword evidence="7" id="KW-1185">Reference proteome</keyword>
<dbReference type="Proteomes" id="UP000483293">
    <property type="component" value="Unassembled WGS sequence"/>
</dbReference>
<dbReference type="InterPro" id="IPR010982">
    <property type="entry name" value="Lambda_DNA-bd_dom_sf"/>
</dbReference>
<proteinExistence type="predicted"/>
<dbReference type="PRINTS" id="PR00036">
    <property type="entry name" value="HTHLACI"/>
</dbReference>
<dbReference type="EMBL" id="WHZV01000006">
    <property type="protein sequence ID" value="NEG55585.1"/>
    <property type="molecule type" value="Genomic_DNA"/>
</dbReference>
<evidence type="ECO:0000259" key="5">
    <source>
        <dbReference type="PROSITE" id="PS50932"/>
    </source>
</evidence>
<feature type="compositionally biased region" description="Low complexity" evidence="4">
    <location>
        <begin position="334"/>
        <end position="346"/>
    </location>
</feature>
<organism evidence="6 7">
    <name type="scientific">Bifidobacterium platyrrhinorum</name>
    <dbReference type="NCBI Taxonomy" id="2661628"/>
    <lineage>
        <taxon>Bacteria</taxon>
        <taxon>Bacillati</taxon>
        <taxon>Actinomycetota</taxon>
        <taxon>Actinomycetes</taxon>
        <taxon>Bifidobacteriales</taxon>
        <taxon>Bifidobacteriaceae</taxon>
        <taxon>Bifidobacterium</taxon>
    </lineage>
</organism>
<dbReference type="SUPFAM" id="SSF47413">
    <property type="entry name" value="lambda repressor-like DNA-binding domains"/>
    <property type="match status" value="1"/>
</dbReference>
<reference evidence="6 7" key="1">
    <citation type="submission" date="2019-10" db="EMBL/GenBank/DDBJ databases">
        <title>Bifidobacterium from non-human primates.</title>
        <authorList>
            <person name="Modesto M."/>
        </authorList>
    </citation>
    <scope>NUCLEOTIDE SEQUENCE [LARGE SCALE GENOMIC DNA]</scope>
    <source>
        <strain evidence="6 7">SMA15</strain>
    </source>
</reference>
<dbReference type="RefSeq" id="WP_163197348.1">
    <property type="nucleotide sequence ID" value="NZ_WHZV01000006.1"/>
</dbReference>
<dbReference type="AlphaFoldDB" id="A0A6L9SU66"/>
<dbReference type="PROSITE" id="PS00356">
    <property type="entry name" value="HTH_LACI_1"/>
    <property type="match status" value="1"/>
</dbReference>
<evidence type="ECO:0000256" key="4">
    <source>
        <dbReference type="SAM" id="MobiDB-lite"/>
    </source>
</evidence>
<dbReference type="SMART" id="SM00354">
    <property type="entry name" value="HTH_LACI"/>
    <property type="match status" value="1"/>
</dbReference>